<sequence>MTGVSKSGTERRAENESFNHMHTLPPTHSPHSRVSSFARSSQRTVTCAGADDSILLGHKYARQNDERVLLARPFQFATPNPPYHRLAAASSPPLLALLCLL</sequence>
<gene>
    <name evidence="1" type="ORF">BDM02DRAFT_3113067</name>
</gene>
<dbReference type="Proteomes" id="UP000886501">
    <property type="component" value="Unassembled WGS sequence"/>
</dbReference>
<evidence type="ECO:0000313" key="2">
    <source>
        <dbReference type="Proteomes" id="UP000886501"/>
    </source>
</evidence>
<keyword evidence="2" id="KW-1185">Reference proteome</keyword>
<reference evidence="1" key="2">
    <citation type="journal article" date="2020" name="Nat. Commun.">
        <title>Large-scale genome sequencing of mycorrhizal fungi provides insights into the early evolution of symbiotic traits.</title>
        <authorList>
            <person name="Miyauchi S."/>
            <person name="Kiss E."/>
            <person name="Kuo A."/>
            <person name="Drula E."/>
            <person name="Kohler A."/>
            <person name="Sanchez-Garcia M."/>
            <person name="Morin E."/>
            <person name="Andreopoulos B."/>
            <person name="Barry K.W."/>
            <person name="Bonito G."/>
            <person name="Buee M."/>
            <person name="Carver A."/>
            <person name="Chen C."/>
            <person name="Cichocki N."/>
            <person name="Clum A."/>
            <person name="Culley D."/>
            <person name="Crous P.W."/>
            <person name="Fauchery L."/>
            <person name="Girlanda M."/>
            <person name="Hayes R.D."/>
            <person name="Keri Z."/>
            <person name="LaButti K."/>
            <person name="Lipzen A."/>
            <person name="Lombard V."/>
            <person name="Magnuson J."/>
            <person name="Maillard F."/>
            <person name="Murat C."/>
            <person name="Nolan M."/>
            <person name="Ohm R.A."/>
            <person name="Pangilinan J."/>
            <person name="Pereira M.F."/>
            <person name="Perotto S."/>
            <person name="Peter M."/>
            <person name="Pfister S."/>
            <person name="Riley R."/>
            <person name="Sitrit Y."/>
            <person name="Stielow J.B."/>
            <person name="Szollosi G."/>
            <person name="Zifcakova L."/>
            <person name="Stursova M."/>
            <person name="Spatafora J.W."/>
            <person name="Tedersoo L."/>
            <person name="Vaario L.M."/>
            <person name="Yamada A."/>
            <person name="Yan M."/>
            <person name="Wang P."/>
            <person name="Xu J."/>
            <person name="Bruns T."/>
            <person name="Baldrian P."/>
            <person name="Vilgalys R."/>
            <person name="Dunand C."/>
            <person name="Henrissat B."/>
            <person name="Grigoriev I.V."/>
            <person name="Hibbett D."/>
            <person name="Nagy L.G."/>
            <person name="Martin F.M."/>
        </authorList>
    </citation>
    <scope>NUCLEOTIDE SEQUENCE</scope>
    <source>
        <strain evidence="1">P2</strain>
    </source>
</reference>
<organism evidence="1 2">
    <name type="scientific">Thelephora ganbajun</name>
    <name type="common">Ganba fungus</name>
    <dbReference type="NCBI Taxonomy" id="370292"/>
    <lineage>
        <taxon>Eukaryota</taxon>
        <taxon>Fungi</taxon>
        <taxon>Dikarya</taxon>
        <taxon>Basidiomycota</taxon>
        <taxon>Agaricomycotina</taxon>
        <taxon>Agaricomycetes</taxon>
        <taxon>Thelephorales</taxon>
        <taxon>Thelephoraceae</taxon>
        <taxon>Thelephora</taxon>
    </lineage>
</organism>
<accession>A0ACB6ZJV3</accession>
<name>A0ACB6ZJV3_THEGA</name>
<proteinExistence type="predicted"/>
<evidence type="ECO:0000313" key="1">
    <source>
        <dbReference type="EMBL" id="KAF9649837.1"/>
    </source>
</evidence>
<dbReference type="EMBL" id="MU117992">
    <property type="protein sequence ID" value="KAF9649837.1"/>
    <property type="molecule type" value="Genomic_DNA"/>
</dbReference>
<protein>
    <submittedName>
        <fullName evidence="1">Uncharacterized protein</fullName>
    </submittedName>
</protein>
<reference evidence="1" key="1">
    <citation type="submission" date="2019-10" db="EMBL/GenBank/DDBJ databases">
        <authorList>
            <consortium name="DOE Joint Genome Institute"/>
            <person name="Kuo A."/>
            <person name="Miyauchi S."/>
            <person name="Kiss E."/>
            <person name="Drula E."/>
            <person name="Kohler A."/>
            <person name="Sanchez-Garcia M."/>
            <person name="Andreopoulos B."/>
            <person name="Barry K.W."/>
            <person name="Bonito G."/>
            <person name="Buee M."/>
            <person name="Carver A."/>
            <person name="Chen C."/>
            <person name="Cichocki N."/>
            <person name="Clum A."/>
            <person name="Culley D."/>
            <person name="Crous P.W."/>
            <person name="Fauchery L."/>
            <person name="Girlanda M."/>
            <person name="Hayes R."/>
            <person name="Keri Z."/>
            <person name="Labutti K."/>
            <person name="Lipzen A."/>
            <person name="Lombard V."/>
            <person name="Magnuson J."/>
            <person name="Maillard F."/>
            <person name="Morin E."/>
            <person name="Murat C."/>
            <person name="Nolan M."/>
            <person name="Ohm R."/>
            <person name="Pangilinan J."/>
            <person name="Pereira M."/>
            <person name="Perotto S."/>
            <person name="Peter M."/>
            <person name="Riley R."/>
            <person name="Sitrit Y."/>
            <person name="Stielow B."/>
            <person name="Szollosi G."/>
            <person name="Zifcakova L."/>
            <person name="Stursova M."/>
            <person name="Spatafora J.W."/>
            <person name="Tedersoo L."/>
            <person name="Vaario L.-M."/>
            <person name="Yamada A."/>
            <person name="Yan M."/>
            <person name="Wang P."/>
            <person name="Xu J."/>
            <person name="Bruns T."/>
            <person name="Baldrian P."/>
            <person name="Vilgalys R."/>
            <person name="Henrissat B."/>
            <person name="Grigoriev I.V."/>
            <person name="Hibbett D."/>
            <person name="Nagy L.G."/>
            <person name="Martin F.M."/>
        </authorList>
    </citation>
    <scope>NUCLEOTIDE SEQUENCE</scope>
    <source>
        <strain evidence="1">P2</strain>
    </source>
</reference>
<comment type="caution">
    <text evidence="1">The sequence shown here is derived from an EMBL/GenBank/DDBJ whole genome shotgun (WGS) entry which is preliminary data.</text>
</comment>